<evidence type="ECO:0000313" key="9">
    <source>
        <dbReference type="Proteomes" id="UP000006764"/>
    </source>
</evidence>
<dbReference type="InterPro" id="IPR022182">
    <property type="entry name" value="PstC_N"/>
</dbReference>
<keyword evidence="6" id="KW-0997">Cell inner membrane</keyword>
<dbReference type="KEGG" id="apac:S7S_17800"/>
<dbReference type="InterPro" id="IPR011864">
    <property type="entry name" value="Phosphate_PstC"/>
</dbReference>
<dbReference type="PANTHER" id="PTHR42727">
    <property type="entry name" value="PHOSPHATE TRANSPORT SYSTEM PERMEASE PROTEIN"/>
    <property type="match status" value="1"/>
</dbReference>
<comment type="similarity">
    <text evidence="6">Belongs to the binding-protein-dependent transport system permease family. CysTW subfamily.</text>
</comment>
<keyword evidence="4 5" id="KW-0472">Membrane</keyword>
<dbReference type="Gene3D" id="1.10.3720.10">
    <property type="entry name" value="MetI-like"/>
    <property type="match status" value="1"/>
</dbReference>
<dbReference type="OrthoDB" id="9785113at2"/>
<feature type="transmembrane region" description="Helical" evidence="5">
    <location>
        <begin position="6"/>
        <end position="23"/>
    </location>
</feature>
<feature type="transmembrane region" description="Helical" evidence="5">
    <location>
        <begin position="307"/>
        <end position="325"/>
    </location>
</feature>
<dbReference type="STRING" id="391936.S7S_17800"/>
<gene>
    <name evidence="8" type="ORF">S7S_17800</name>
</gene>
<evidence type="ECO:0000256" key="5">
    <source>
        <dbReference type="RuleBase" id="RU363032"/>
    </source>
</evidence>
<reference evidence="8 9" key="1">
    <citation type="journal article" date="2012" name="J. Bacteriol.">
        <title>Genome sequence of an alkane-degrading bacterium, Alcanivorax pacificus type strain W11-5, isolated from deep sea sediment.</title>
        <authorList>
            <person name="Lai Q."/>
            <person name="Shao Z."/>
        </authorList>
    </citation>
    <scope>NUCLEOTIDE SEQUENCE [LARGE SCALE GENOMIC DNA]</scope>
    <source>
        <strain evidence="8 9">W11-5</strain>
    </source>
</reference>
<feature type="transmembrane region" description="Helical" evidence="5">
    <location>
        <begin position="130"/>
        <end position="147"/>
    </location>
</feature>
<dbReference type="Pfam" id="PF00528">
    <property type="entry name" value="BPD_transp_1"/>
    <property type="match status" value="1"/>
</dbReference>
<dbReference type="NCBIfam" id="TIGR02138">
    <property type="entry name" value="phosphate_pstC"/>
    <property type="match status" value="1"/>
</dbReference>
<keyword evidence="6" id="KW-0592">Phosphate transport</keyword>
<feature type="transmembrane region" description="Helical" evidence="5">
    <location>
        <begin position="358"/>
        <end position="379"/>
    </location>
</feature>
<keyword evidence="6" id="KW-1003">Cell membrane</keyword>
<feature type="transmembrane region" description="Helical" evidence="5">
    <location>
        <begin position="426"/>
        <end position="450"/>
    </location>
</feature>
<feature type="transmembrane region" description="Helical" evidence="5">
    <location>
        <begin position="229"/>
        <end position="253"/>
    </location>
</feature>
<dbReference type="GO" id="GO:0006817">
    <property type="term" value="P:phosphate ion transport"/>
    <property type="evidence" value="ECO:0007669"/>
    <property type="project" value="UniProtKB-KW"/>
</dbReference>
<keyword evidence="3 5" id="KW-1133">Transmembrane helix</keyword>
<dbReference type="PROSITE" id="PS50928">
    <property type="entry name" value="ABC_TM1"/>
    <property type="match status" value="1"/>
</dbReference>
<dbReference type="RefSeq" id="WP_008734694.1">
    <property type="nucleotide sequence ID" value="NZ_CP004387.1"/>
</dbReference>
<feature type="transmembrane region" description="Helical" evidence="5">
    <location>
        <begin position="167"/>
        <end position="188"/>
    </location>
</feature>
<protein>
    <recommendedName>
        <fullName evidence="6">Phosphate transport system permease protein</fullName>
    </recommendedName>
</protein>
<keyword evidence="5" id="KW-0813">Transport</keyword>
<evidence type="ECO:0000256" key="2">
    <source>
        <dbReference type="ARBA" id="ARBA00022692"/>
    </source>
</evidence>
<evidence type="ECO:0000259" key="7">
    <source>
        <dbReference type="PROSITE" id="PS50928"/>
    </source>
</evidence>
<evidence type="ECO:0000256" key="3">
    <source>
        <dbReference type="ARBA" id="ARBA00022989"/>
    </source>
</evidence>
<feature type="transmembrane region" description="Helical" evidence="5">
    <location>
        <begin position="273"/>
        <end position="295"/>
    </location>
</feature>
<proteinExistence type="inferred from homology"/>
<organism evidence="8 9">
    <name type="scientific">Isoalcanivorax pacificus W11-5</name>
    <dbReference type="NCBI Taxonomy" id="391936"/>
    <lineage>
        <taxon>Bacteria</taxon>
        <taxon>Pseudomonadati</taxon>
        <taxon>Pseudomonadota</taxon>
        <taxon>Gammaproteobacteria</taxon>
        <taxon>Oceanospirillales</taxon>
        <taxon>Alcanivoracaceae</taxon>
        <taxon>Isoalcanivorax</taxon>
    </lineage>
</organism>
<keyword evidence="9" id="KW-1185">Reference proteome</keyword>
<dbReference type="HOGENOM" id="CLU_033621_1_1_6"/>
<comment type="caution">
    <text evidence="6">Lacks conserved residue(s) required for the propagation of feature annotation.</text>
</comment>
<evidence type="ECO:0000256" key="6">
    <source>
        <dbReference type="RuleBase" id="RU363054"/>
    </source>
</evidence>
<dbReference type="Pfam" id="PF12501">
    <property type="entry name" value="DUF3708"/>
    <property type="match status" value="1"/>
</dbReference>
<evidence type="ECO:0000256" key="1">
    <source>
        <dbReference type="ARBA" id="ARBA00004651"/>
    </source>
</evidence>
<dbReference type="InterPro" id="IPR035906">
    <property type="entry name" value="MetI-like_sf"/>
</dbReference>
<feature type="transmembrane region" description="Helical" evidence="5">
    <location>
        <begin position="43"/>
        <end position="65"/>
    </location>
</feature>
<evidence type="ECO:0000256" key="4">
    <source>
        <dbReference type="ARBA" id="ARBA00023136"/>
    </source>
</evidence>
<dbReference type="GO" id="GO:0005315">
    <property type="term" value="F:phosphate transmembrane transporter activity"/>
    <property type="evidence" value="ECO:0007669"/>
    <property type="project" value="InterPro"/>
</dbReference>
<comment type="subcellular location">
    <subcellularLocation>
        <location evidence="6">Cell inner membrane</location>
        <topology evidence="6">Multi-pass membrane protein</topology>
    </subcellularLocation>
    <subcellularLocation>
        <location evidence="1 5">Cell membrane</location>
        <topology evidence="1 5">Multi-pass membrane protein</topology>
    </subcellularLocation>
</comment>
<accession>A0A0B4XUP3</accession>
<dbReference type="EMBL" id="CP004387">
    <property type="protein sequence ID" value="AJD49972.1"/>
    <property type="molecule type" value="Genomic_DNA"/>
</dbReference>
<dbReference type="CDD" id="cd06261">
    <property type="entry name" value="TM_PBP2"/>
    <property type="match status" value="1"/>
</dbReference>
<dbReference type="SUPFAM" id="SSF161098">
    <property type="entry name" value="MetI-like"/>
    <property type="match status" value="1"/>
</dbReference>
<keyword evidence="2 5" id="KW-0812">Transmembrane</keyword>
<sequence length="458" mass="48921">MSNLTLIAILLMLMAVAYQMGLMRSRAVARDSSERMHSRPGYYGWLVALWCGLPALLVFLIWSAVEPSVIRAVVLSELPPDMANLTAQQITVLMRRLDDIASGFGVSNDIAPYEAAAAETLSRLRTIGQLAKIAVMASLALAGLVVARRRIQVSLRARNYVEKVISILLALCSGVAILTTVGIVFSMFGEAMHFFSFVSPIDFFFGTTWNPRFSTTGTGGQGEFGLLPLLWGTLMVSFIALLVAVPIGLMTAIYMAEYAPSWLRSVAKPVIEVLAGIPTIVYGVFALMVIGPFFASVGNLLGIQIRATSALTAGFVMGVMIIPFVSSLSDDIITQVPQSLRDASLGLGATKSETIRQVVLPAALPGIVGAFLLAASRAIGETMIVVLAAGNSPVLHANPLEAVSTVTVTIVNQLTGDTDFASPQSLVAFALGLTLFVITLGLNVVALYIVRKYREQYD</sequence>
<feature type="domain" description="ABC transmembrane type-1" evidence="7">
    <location>
        <begin position="230"/>
        <end position="446"/>
    </location>
</feature>
<dbReference type="GO" id="GO:0005886">
    <property type="term" value="C:plasma membrane"/>
    <property type="evidence" value="ECO:0007669"/>
    <property type="project" value="UniProtKB-SubCell"/>
</dbReference>
<dbReference type="Proteomes" id="UP000006764">
    <property type="component" value="Chromosome"/>
</dbReference>
<comment type="function">
    <text evidence="6">Part of the binding-protein-dependent transport system for phosphate; probably responsible for the translocation of the substrate across the membrane.</text>
</comment>
<evidence type="ECO:0000313" key="8">
    <source>
        <dbReference type="EMBL" id="AJD49972.1"/>
    </source>
</evidence>
<dbReference type="AlphaFoldDB" id="A0A0B4XUP3"/>
<name>A0A0B4XUP3_9GAMM</name>
<dbReference type="InterPro" id="IPR000515">
    <property type="entry name" value="MetI-like"/>
</dbReference>
<dbReference type="PANTHER" id="PTHR42727:SF1">
    <property type="entry name" value="PHOSPHATE TRANSPORT SYSTEM PERMEASE"/>
    <property type="match status" value="1"/>
</dbReference>